<dbReference type="InterPro" id="IPR029476">
    <property type="entry name" value="DNase_NucA_NucB"/>
</dbReference>
<dbReference type="Proteomes" id="UP000799424">
    <property type="component" value="Unassembled WGS sequence"/>
</dbReference>
<feature type="chain" id="PRO_5025393608" description="Deoxyribonuclease NucA/NucB domain-containing protein" evidence="1">
    <location>
        <begin position="17"/>
        <end position="374"/>
    </location>
</feature>
<gene>
    <name evidence="3" type="ORF">CC86DRAFT_448011</name>
</gene>
<evidence type="ECO:0000313" key="3">
    <source>
        <dbReference type="EMBL" id="KAF2822871.1"/>
    </source>
</evidence>
<keyword evidence="4" id="KW-1185">Reference proteome</keyword>
<reference evidence="3" key="1">
    <citation type="journal article" date="2020" name="Stud. Mycol.">
        <title>101 Dothideomycetes genomes: a test case for predicting lifestyles and emergence of pathogens.</title>
        <authorList>
            <person name="Haridas S."/>
            <person name="Albert R."/>
            <person name="Binder M."/>
            <person name="Bloem J."/>
            <person name="Labutti K."/>
            <person name="Salamov A."/>
            <person name="Andreopoulos B."/>
            <person name="Baker S."/>
            <person name="Barry K."/>
            <person name="Bills G."/>
            <person name="Bluhm B."/>
            <person name="Cannon C."/>
            <person name="Castanera R."/>
            <person name="Culley D."/>
            <person name="Daum C."/>
            <person name="Ezra D."/>
            <person name="Gonzalez J."/>
            <person name="Henrissat B."/>
            <person name="Kuo A."/>
            <person name="Liang C."/>
            <person name="Lipzen A."/>
            <person name="Lutzoni F."/>
            <person name="Magnuson J."/>
            <person name="Mondo S."/>
            <person name="Nolan M."/>
            <person name="Ohm R."/>
            <person name="Pangilinan J."/>
            <person name="Park H.-J."/>
            <person name="Ramirez L."/>
            <person name="Alfaro M."/>
            <person name="Sun H."/>
            <person name="Tritt A."/>
            <person name="Yoshinaga Y."/>
            <person name="Zwiers L.-H."/>
            <person name="Turgeon B."/>
            <person name="Goodwin S."/>
            <person name="Spatafora J."/>
            <person name="Crous P."/>
            <person name="Grigoriev I."/>
        </authorList>
    </citation>
    <scope>NUCLEOTIDE SEQUENCE</scope>
    <source>
        <strain evidence="3">CBS 113818</strain>
    </source>
</reference>
<accession>A0A6A6ZP45</accession>
<feature type="signal peptide" evidence="1">
    <location>
        <begin position="1"/>
        <end position="16"/>
    </location>
</feature>
<evidence type="ECO:0000313" key="4">
    <source>
        <dbReference type="Proteomes" id="UP000799424"/>
    </source>
</evidence>
<feature type="domain" description="Deoxyribonuclease NucA/NucB" evidence="2">
    <location>
        <begin position="51"/>
        <end position="155"/>
    </location>
</feature>
<dbReference type="OrthoDB" id="5379121at2759"/>
<evidence type="ECO:0000256" key="1">
    <source>
        <dbReference type="SAM" id="SignalP"/>
    </source>
</evidence>
<name>A0A6A6ZP45_9PLEO</name>
<keyword evidence="1" id="KW-0732">Signal</keyword>
<dbReference type="AlphaFoldDB" id="A0A6A6ZP45"/>
<organism evidence="3 4">
    <name type="scientific">Ophiobolus disseminans</name>
    <dbReference type="NCBI Taxonomy" id="1469910"/>
    <lineage>
        <taxon>Eukaryota</taxon>
        <taxon>Fungi</taxon>
        <taxon>Dikarya</taxon>
        <taxon>Ascomycota</taxon>
        <taxon>Pezizomycotina</taxon>
        <taxon>Dothideomycetes</taxon>
        <taxon>Pleosporomycetidae</taxon>
        <taxon>Pleosporales</taxon>
        <taxon>Pleosporineae</taxon>
        <taxon>Phaeosphaeriaceae</taxon>
        <taxon>Ophiobolus</taxon>
    </lineage>
</organism>
<protein>
    <recommendedName>
        <fullName evidence="2">Deoxyribonuclease NucA/NucB domain-containing protein</fullName>
    </recommendedName>
</protein>
<evidence type="ECO:0000259" key="2">
    <source>
        <dbReference type="Pfam" id="PF14040"/>
    </source>
</evidence>
<dbReference type="EMBL" id="MU006233">
    <property type="protein sequence ID" value="KAF2822871.1"/>
    <property type="molecule type" value="Genomic_DNA"/>
</dbReference>
<sequence>MFCFLAFALLVQTSLGSPLEKRATDYGTFQVDCKGSENACNNACYYIRCLAPNDPDNNKITYVGTGHADNDRNRIESGCQVNNPQGSSICRAFPFSQAFSNKLATDWQCDEWPPALSQQPAFGQKAVANSLRCMPGADNGSLGGKLGGFATKTHRMVRDDFFRVDFLAKIASADQNLVPFCVRQGATMCQPIGPGDRTQFQMTSKAISGGKVSSPYNDPNAGSNDNKYHIARTPYDNLYQCSVEFTRTGNATFNQIKLFDWENKEHRPQRGCALNNNGDSCDVPGLPQPLRLKRLGFFGTAVGFEYAPGTPMSNINQFDWDSDMVGTGRGPWTDPSTDPNRNPGRFCKVTPGSAASTENFDCWFPCYKKATGLP</sequence>
<dbReference type="Pfam" id="PF14040">
    <property type="entry name" value="DNase_NucA_NucB"/>
    <property type="match status" value="1"/>
</dbReference>
<proteinExistence type="predicted"/>